<feature type="non-terminal residue" evidence="1">
    <location>
        <position position="1"/>
    </location>
</feature>
<sequence length="238" mass="26769">LNWGNATNQNCGNTVHENCGNITNRNCGNITTNTNASQYIHLQHSQIAETAVQYQTFVTNNYSSFFSPDDQFIKELVQKAATEMHHITQKYDVPASRELEVVELALFDLVIVCDNSLSMLKHQRALKDILLRLVTISSLLVPKGITIQLLYPNTGGRDLFENITTSNQVENMFQTVRFLNFQRLIGRSGLGEVVNKKIVHPMIIRKAKAGNLKRPVITVIISDGELIELFLTALDRQA</sequence>
<dbReference type="Proteomes" id="UP000037505">
    <property type="component" value="Unassembled WGS sequence"/>
</dbReference>
<comment type="caution">
    <text evidence="1">The sequence shown here is derived from an EMBL/GenBank/DDBJ whole genome shotgun (WGS) entry which is preliminary data.</text>
</comment>
<dbReference type="STRING" id="1509407.A0A0L1JIJ8"/>
<organism evidence="1 2">
    <name type="scientific">Aspergillus nomiae NRRL (strain ATCC 15546 / NRRL 13137 / CBS 260.88 / M93)</name>
    <dbReference type="NCBI Taxonomy" id="1509407"/>
    <lineage>
        <taxon>Eukaryota</taxon>
        <taxon>Fungi</taxon>
        <taxon>Dikarya</taxon>
        <taxon>Ascomycota</taxon>
        <taxon>Pezizomycotina</taxon>
        <taxon>Eurotiomycetes</taxon>
        <taxon>Eurotiomycetidae</taxon>
        <taxon>Eurotiales</taxon>
        <taxon>Aspergillaceae</taxon>
        <taxon>Aspergillus</taxon>
        <taxon>Aspergillus subgen. Circumdati</taxon>
    </lineage>
</organism>
<name>A0A0L1JIJ8_ASPN3</name>
<dbReference type="PANTHER" id="PTHR34706:SF2">
    <property type="entry name" value="RFEF"/>
    <property type="match status" value="1"/>
</dbReference>
<dbReference type="GeneID" id="26802198"/>
<dbReference type="OrthoDB" id="2142040at2759"/>
<dbReference type="AlphaFoldDB" id="A0A0L1JIJ8"/>
<dbReference type="PANTHER" id="PTHR34706">
    <property type="entry name" value="SLR1338 PROTEIN"/>
    <property type="match status" value="1"/>
</dbReference>
<evidence type="ECO:0008006" key="3">
    <source>
        <dbReference type="Google" id="ProtNLM"/>
    </source>
</evidence>
<protein>
    <recommendedName>
        <fullName evidence="3">VWFA domain-containing protein</fullName>
    </recommendedName>
</protein>
<feature type="non-terminal residue" evidence="1">
    <location>
        <position position="238"/>
    </location>
</feature>
<evidence type="ECO:0000313" key="1">
    <source>
        <dbReference type="EMBL" id="KNG91223.1"/>
    </source>
</evidence>
<dbReference type="EMBL" id="JNOM01000004">
    <property type="protein sequence ID" value="KNG91223.1"/>
    <property type="molecule type" value="Genomic_DNA"/>
</dbReference>
<evidence type="ECO:0000313" key="2">
    <source>
        <dbReference type="Proteomes" id="UP000037505"/>
    </source>
</evidence>
<accession>A0A0L1JIJ8</accession>
<keyword evidence="2" id="KW-1185">Reference proteome</keyword>
<dbReference type="RefSeq" id="XP_015412146.1">
    <property type="nucleotide sequence ID" value="XM_015545652.1"/>
</dbReference>
<reference evidence="1 2" key="1">
    <citation type="submission" date="2014-06" db="EMBL/GenBank/DDBJ databases">
        <title>The Genome of the Aflatoxigenic Filamentous Fungus Aspergillus nomius.</title>
        <authorList>
            <person name="Moore M.G."/>
            <person name="Shannon B.M."/>
            <person name="Brian M.M."/>
        </authorList>
    </citation>
    <scope>NUCLEOTIDE SEQUENCE [LARGE SCALE GENOMIC DNA]</scope>
    <source>
        <strain evidence="1 2">NRRL 13137</strain>
    </source>
</reference>
<gene>
    <name evidence="1" type="ORF">ANOM_000394</name>
</gene>
<proteinExistence type="predicted"/>